<feature type="compositionally biased region" description="Pro residues" evidence="1">
    <location>
        <begin position="83"/>
        <end position="109"/>
    </location>
</feature>
<protein>
    <submittedName>
        <fullName evidence="3">Uncharacterized protein</fullName>
    </submittedName>
</protein>
<comment type="caution">
    <text evidence="3">The sequence shown here is derived from an EMBL/GenBank/DDBJ whole genome shotgun (WGS) entry which is preliminary data.</text>
</comment>
<proteinExistence type="predicted"/>
<keyword evidence="2" id="KW-0472">Membrane</keyword>
<dbReference type="PRINTS" id="PR01217">
    <property type="entry name" value="PRICHEXTENSN"/>
</dbReference>
<keyword evidence="4" id="KW-1185">Reference proteome</keyword>
<name>A0A918B3I6_9ACTN</name>
<evidence type="ECO:0000313" key="3">
    <source>
        <dbReference type="EMBL" id="GGQ23590.1"/>
    </source>
</evidence>
<feature type="transmembrane region" description="Helical" evidence="2">
    <location>
        <begin position="151"/>
        <end position="173"/>
    </location>
</feature>
<reference evidence="3" key="2">
    <citation type="submission" date="2020-09" db="EMBL/GenBank/DDBJ databases">
        <authorList>
            <person name="Sun Q."/>
            <person name="Ohkuma M."/>
        </authorList>
    </citation>
    <scope>NUCLEOTIDE SEQUENCE</scope>
    <source>
        <strain evidence="3">JCM 4335</strain>
    </source>
</reference>
<reference evidence="3" key="1">
    <citation type="journal article" date="2014" name="Int. J. Syst. Evol. Microbiol.">
        <title>Complete genome sequence of Corynebacterium casei LMG S-19264T (=DSM 44701T), isolated from a smear-ripened cheese.</title>
        <authorList>
            <consortium name="US DOE Joint Genome Institute (JGI-PGF)"/>
            <person name="Walter F."/>
            <person name="Albersmeier A."/>
            <person name="Kalinowski J."/>
            <person name="Ruckert C."/>
        </authorList>
    </citation>
    <scope>NUCLEOTIDE SEQUENCE</scope>
    <source>
        <strain evidence="3">JCM 4335</strain>
    </source>
</reference>
<accession>A0A918B3I6</accession>
<evidence type="ECO:0000256" key="1">
    <source>
        <dbReference type="SAM" id="MobiDB-lite"/>
    </source>
</evidence>
<feature type="compositionally biased region" description="Low complexity" evidence="1">
    <location>
        <begin position="73"/>
        <end position="82"/>
    </location>
</feature>
<dbReference type="EMBL" id="BMSV01000010">
    <property type="protein sequence ID" value="GGQ23590.1"/>
    <property type="molecule type" value="Genomic_DNA"/>
</dbReference>
<keyword evidence="2" id="KW-0812">Transmembrane</keyword>
<dbReference type="AlphaFoldDB" id="A0A918B3I6"/>
<feature type="region of interest" description="Disordered" evidence="1">
    <location>
        <begin position="1"/>
        <end position="135"/>
    </location>
</feature>
<keyword evidence="2" id="KW-1133">Transmembrane helix</keyword>
<evidence type="ECO:0000256" key="2">
    <source>
        <dbReference type="SAM" id="Phobius"/>
    </source>
</evidence>
<dbReference type="Proteomes" id="UP000654123">
    <property type="component" value="Unassembled WGS sequence"/>
</dbReference>
<feature type="compositionally biased region" description="Pro residues" evidence="1">
    <location>
        <begin position="46"/>
        <end position="72"/>
    </location>
</feature>
<sequence length="398" mass="40483">MSTEARRPAPRPESPAETTTRLRPIPHQPPEGAPRAGDRPARAGAPPAPRTPDSPAPGAPSAPPGPDTPPAAGPAAPAGGVPAPRPAGRPDTPPAAAPPPPTAPPPPARTPAGPGPLAHPFGYGAPPEAPHETTVQLRPVREPRRIARMPAAVVCLVLGLGLIAGAAAGAWVLRGPDGTPDRTAYTEAATLWHSTPVDTLFPRTLAGEGAGPGGADRAWTRVAVAPDAPCATVLQPQLAAALAPAGCLRVLRATYADATSSSVTTVGMVFMETDTAGMTALHARFTDGGLDEDPDLMPPALAAPGTVAARFGNVQRASWHVKVLTEVPVVVYGVSGFADGRAVPRPQPARQAMAKGQTTAPAQAGLGHEAHGVADRVEKGLRTVVTRATEGPERKEDR</sequence>
<evidence type="ECO:0000313" key="4">
    <source>
        <dbReference type="Proteomes" id="UP000654123"/>
    </source>
</evidence>
<gene>
    <name evidence="3" type="ORF">GCM10010249_47970</name>
</gene>
<organism evidence="3 4">
    <name type="scientific">Streptomyces roseolilacinus</name>
    <dbReference type="NCBI Taxonomy" id="66904"/>
    <lineage>
        <taxon>Bacteria</taxon>
        <taxon>Bacillati</taxon>
        <taxon>Actinomycetota</taxon>
        <taxon>Actinomycetes</taxon>
        <taxon>Kitasatosporales</taxon>
        <taxon>Streptomycetaceae</taxon>
        <taxon>Streptomyces</taxon>
    </lineage>
</organism>